<dbReference type="InterPro" id="IPR001258">
    <property type="entry name" value="NHL_repeat"/>
</dbReference>
<dbReference type="InterPro" id="IPR011042">
    <property type="entry name" value="6-blade_b-propeller_TolB-like"/>
</dbReference>
<dbReference type="PANTHER" id="PTHR24104:SF25">
    <property type="entry name" value="PROTEIN LIN-41"/>
    <property type="match status" value="1"/>
</dbReference>
<evidence type="ECO:0000256" key="3">
    <source>
        <dbReference type="SAM" id="MobiDB-lite"/>
    </source>
</evidence>
<feature type="compositionally biased region" description="Basic and acidic residues" evidence="3">
    <location>
        <begin position="217"/>
        <end position="228"/>
    </location>
</feature>
<feature type="region of interest" description="Disordered" evidence="3">
    <location>
        <begin position="242"/>
        <end position="285"/>
    </location>
</feature>
<feature type="region of interest" description="Disordered" evidence="3">
    <location>
        <begin position="185"/>
        <end position="228"/>
    </location>
</feature>
<feature type="region of interest" description="Disordered" evidence="3">
    <location>
        <begin position="147"/>
        <end position="172"/>
    </location>
</feature>
<dbReference type="GO" id="GO:0043161">
    <property type="term" value="P:proteasome-mediated ubiquitin-dependent protein catabolic process"/>
    <property type="evidence" value="ECO:0007669"/>
    <property type="project" value="TreeGrafter"/>
</dbReference>
<name>E4XH92_OIKDI</name>
<evidence type="ECO:0000313" key="4">
    <source>
        <dbReference type="EMBL" id="CBY10040.1"/>
    </source>
</evidence>
<gene>
    <name evidence="4" type="ORF">GSOID_T00010863001</name>
</gene>
<accession>E4XH92</accession>
<evidence type="ECO:0000313" key="5">
    <source>
        <dbReference type="Proteomes" id="UP000001307"/>
    </source>
</evidence>
<dbReference type="GO" id="GO:0008270">
    <property type="term" value="F:zinc ion binding"/>
    <property type="evidence" value="ECO:0007669"/>
    <property type="project" value="UniProtKB-KW"/>
</dbReference>
<feature type="compositionally biased region" description="Acidic residues" evidence="3">
    <location>
        <begin position="147"/>
        <end position="161"/>
    </location>
</feature>
<dbReference type="InterPro" id="IPR050952">
    <property type="entry name" value="TRIM-NHL_E3_ligases"/>
</dbReference>
<protein>
    <submittedName>
        <fullName evidence="4">Uncharacterized protein</fullName>
    </submittedName>
</protein>
<sequence>MQHLVDVANFEKNRQFAETQKRQLAKIKADIDENYQAAKAKLKADRIELIKASKKRFVEEILVIEKLQEANDFLKQMDALELDSQDIMEECELLECEIAKIMGKTRTNDWFEDARYIAKRVPWIGWGKFIPEAVSLGRLDWQIDDLDIDTDPPGSSEDDYELKENNQDYNNEKERREALANCQDMSREASEVNEFEKDDNEVPSNRANQNISINNKRSPEYLKEKQENEDSLFEVISGVSDINPYRSRSSPPPETESGITGTSGSSLLDTSLATTSSQMDAKRMRPYGDYRCHDFERVHGEPPRQEQHEDKDELSVFSDRIAKMKPSRNIFANSMRDIKKEASRIPAPPTRPESKFIPFTVTKSVEQPISKCDPFKCVRTNRTVTVRTPEHERPAHHCAKRIDITDIRNADTKTVVNDEFNKPMGIGGGQGKVFIPNSGGNSNNGVVFIYNLDGNYIATLRPPNKGFNVATSIIEINKQNSKLYVVKDNFKVYIFEEKEMDTVTLKAHVEFRYSFSLDKLGKMPVGLCYIDEHLFMANDDCFLSKLTLTGDLIDTFELNWRKCAQLTKRPRIRYANTFDKDIYLPCMANFKVIQSSKDGLIKRVFGEGFGSNVSQMRQPAGLTFDAVGNFIIADSKNHRLLIFDAKTGKSRTLHYPKKFSRPSDVHLHDDGTLCISSLDGNVYLMTVQGAVLWK</sequence>
<dbReference type="EMBL" id="FN653050">
    <property type="protein sequence ID" value="CBY10040.1"/>
    <property type="molecule type" value="Genomic_DNA"/>
</dbReference>
<feature type="compositionally biased region" description="Basic and acidic residues" evidence="3">
    <location>
        <begin position="162"/>
        <end position="172"/>
    </location>
</feature>
<dbReference type="Gene3D" id="2.120.10.30">
    <property type="entry name" value="TolB, C-terminal domain"/>
    <property type="match status" value="1"/>
</dbReference>
<feature type="compositionally biased region" description="Acidic residues" evidence="3">
    <location>
        <begin position="191"/>
        <end position="201"/>
    </location>
</feature>
<feature type="repeat" description="NHL" evidence="2">
    <location>
        <begin position="609"/>
        <end position="646"/>
    </location>
</feature>
<dbReference type="Proteomes" id="UP000001307">
    <property type="component" value="Unassembled WGS sequence"/>
</dbReference>
<dbReference type="PROSITE" id="PS51125">
    <property type="entry name" value="NHL"/>
    <property type="match status" value="1"/>
</dbReference>
<proteinExistence type="predicted"/>
<organism evidence="4">
    <name type="scientific">Oikopleura dioica</name>
    <name type="common">Tunicate</name>
    <dbReference type="NCBI Taxonomy" id="34765"/>
    <lineage>
        <taxon>Eukaryota</taxon>
        <taxon>Metazoa</taxon>
        <taxon>Chordata</taxon>
        <taxon>Tunicata</taxon>
        <taxon>Appendicularia</taxon>
        <taxon>Copelata</taxon>
        <taxon>Oikopleuridae</taxon>
        <taxon>Oikopleura</taxon>
    </lineage>
</organism>
<keyword evidence="5" id="KW-1185">Reference proteome</keyword>
<dbReference type="InParanoid" id="E4XH92"/>
<dbReference type="GO" id="GO:0000209">
    <property type="term" value="P:protein polyubiquitination"/>
    <property type="evidence" value="ECO:0007669"/>
    <property type="project" value="TreeGrafter"/>
</dbReference>
<dbReference type="AlphaFoldDB" id="E4XH92"/>
<feature type="compositionally biased region" description="Low complexity" evidence="3">
    <location>
        <begin position="255"/>
        <end position="277"/>
    </location>
</feature>
<evidence type="ECO:0000256" key="2">
    <source>
        <dbReference type="PROSITE-ProRule" id="PRU00504"/>
    </source>
</evidence>
<dbReference type="SUPFAM" id="SSF101898">
    <property type="entry name" value="NHL repeat"/>
    <property type="match status" value="1"/>
</dbReference>
<evidence type="ECO:0000256" key="1">
    <source>
        <dbReference type="ARBA" id="ARBA00022737"/>
    </source>
</evidence>
<dbReference type="PANTHER" id="PTHR24104">
    <property type="entry name" value="E3 UBIQUITIN-PROTEIN LIGASE NHLRC1-RELATED"/>
    <property type="match status" value="1"/>
</dbReference>
<dbReference type="OrthoDB" id="342730at2759"/>
<reference evidence="4" key="1">
    <citation type="journal article" date="2010" name="Science">
        <title>Plasticity of animal genome architecture unmasked by rapid evolution of a pelagic tunicate.</title>
        <authorList>
            <person name="Denoeud F."/>
            <person name="Henriet S."/>
            <person name="Mungpakdee S."/>
            <person name="Aury J.M."/>
            <person name="Da Silva C."/>
            <person name="Brinkmann H."/>
            <person name="Mikhaleva J."/>
            <person name="Olsen L.C."/>
            <person name="Jubin C."/>
            <person name="Canestro C."/>
            <person name="Bouquet J.M."/>
            <person name="Danks G."/>
            <person name="Poulain J."/>
            <person name="Campsteijn C."/>
            <person name="Adamski M."/>
            <person name="Cross I."/>
            <person name="Yadetie F."/>
            <person name="Muffato M."/>
            <person name="Louis A."/>
            <person name="Butcher S."/>
            <person name="Tsagkogeorga G."/>
            <person name="Konrad A."/>
            <person name="Singh S."/>
            <person name="Jensen M.F."/>
            <person name="Cong E.H."/>
            <person name="Eikeseth-Otteraa H."/>
            <person name="Noel B."/>
            <person name="Anthouard V."/>
            <person name="Porcel B.M."/>
            <person name="Kachouri-Lafond R."/>
            <person name="Nishino A."/>
            <person name="Ugolini M."/>
            <person name="Chourrout P."/>
            <person name="Nishida H."/>
            <person name="Aasland R."/>
            <person name="Huzurbazar S."/>
            <person name="Westhof E."/>
            <person name="Delsuc F."/>
            <person name="Lehrach H."/>
            <person name="Reinhardt R."/>
            <person name="Weissenbach J."/>
            <person name="Roy S.W."/>
            <person name="Artiguenave F."/>
            <person name="Postlethwait J.H."/>
            <person name="Manak J.R."/>
            <person name="Thompson E.M."/>
            <person name="Jaillon O."/>
            <person name="Du Pasquier L."/>
            <person name="Boudinot P."/>
            <person name="Liberles D.A."/>
            <person name="Volff J.N."/>
            <person name="Philippe H."/>
            <person name="Lenhard B."/>
            <person name="Roest Crollius H."/>
            <person name="Wincker P."/>
            <person name="Chourrout D."/>
        </authorList>
    </citation>
    <scope>NUCLEOTIDE SEQUENCE [LARGE SCALE GENOMIC DNA]</scope>
</reference>
<dbReference type="GO" id="GO:0061630">
    <property type="term" value="F:ubiquitin protein ligase activity"/>
    <property type="evidence" value="ECO:0007669"/>
    <property type="project" value="TreeGrafter"/>
</dbReference>
<dbReference type="Pfam" id="PF01436">
    <property type="entry name" value="NHL"/>
    <property type="match status" value="1"/>
</dbReference>
<keyword evidence="1" id="KW-0677">Repeat</keyword>
<feature type="compositionally biased region" description="Polar residues" evidence="3">
    <location>
        <begin position="202"/>
        <end position="216"/>
    </location>
</feature>